<dbReference type="RefSeq" id="WP_317794068.1">
    <property type="nucleotide sequence ID" value="NZ_AP028461.1"/>
</dbReference>
<dbReference type="EMBL" id="JBHTMK010000004">
    <property type="protein sequence ID" value="MFD1364016.1"/>
    <property type="molecule type" value="Genomic_DNA"/>
</dbReference>
<accession>A0ABW4A0A8</accession>
<sequence length="356" mass="38501">MTWGSAIGDVLRAIAALEIDDDATAARVARMLGYTTATLPEQRPRTQRRAARSPVNVTVPARPKPTGGADNEMLGEPTTLAEALADAEDEAPDPPRPSLLEAEQIPEQQIVGALPQRPVPASLSLVRASLRLPADPPSPSSQQTDLSSVTADYMPPWPASWAPGIAFAAAASMVDLHRVDIGAVVARLAQGRRQGRLPTRHRLSGRRGLQLLLDHGDAMRPFLADREWIKELLTQAVGLQRVEVVHFRETLAGRVTTGPPLREHPSYRPPPPGVPILLFSDLGALRIGRRRRTSSDVLATLAPAHEITIITPCSAAAYPQAIREAVSIIPLDPLVRLRDVVDARTRRAPRHGRTGN</sequence>
<gene>
    <name evidence="2" type="ORF">ACFQ5G_01520</name>
</gene>
<evidence type="ECO:0000313" key="2">
    <source>
        <dbReference type="EMBL" id="MFD1364016.1"/>
    </source>
</evidence>
<keyword evidence="3" id="KW-1185">Reference proteome</keyword>
<protein>
    <submittedName>
        <fullName evidence="2">Uncharacterized protein</fullName>
    </submittedName>
</protein>
<feature type="region of interest" description="Disordered" evidence="1">
    <location>
        <begin position="39"/>
        <end position="75"/>
    </location>
</feature>
<name>A0ABW4A0A8_9ACTN</name>
<proteinExistence type="predicted"/>
<evidence type="ECO:0000256" key="1">
    <source>
        <dbReference type="SAM" id="MobiDB-lite"/>
    </source>
</evidence>
<dbReference type="Proteomes" id="UP001597183">
    <property type="component" value="Unassembled WGS sequence"/>
</dbReference>
<comment type="caution">
    <text evidence="2">The sequence shown here is derived from an EMBL/GenBank/DDBJ whole genome shotgun (WGS) entry which is preliminary data.</text>
</comment>
<reference evidence="3" key="1">
    <citation type="journal article" date="2019" name="Int. J. Syst. Evol. Microbiol.">
        <title>The Global Catalogue of Microorganisms (GCM) 10K type strain sequencing project: providing services to taxonomists for standard genome sequencing and annotation.</title>
        <authorList>
            <consortium name="The Broad Institute Genomics Platform"/>
            <consortium name="The Broad Institute Genome Sequencing Center for Infectious Disease"/>
            <person name="Wu L."/>
            <person name="Ma J."/>
        </authorList>
    </citation>
    <scope>NUCLEOTIDE SEQUENCE [LARGE SCALE GENOMIC DNA]</scope>
    <source>
        <strain evidence="3">CCM 7526</strain>
    </source>
</reference>
<evidence type="ECO:0000313" key="3">
    <source>
        <dbReference type="Proteomes" id="UP001597183"/>
    </source>
</evidence>
<organism evidence="2 3">
    <name type="scientific">Actinoplanes sichuanensis</name>
    <dbReference type="NCBI Taxonomy" id="512349"/>
    <lineage>
        <taxon>Bacteria</taxon>
        <taxon>Bacillati</taxon>
        <taxon>Actinomycetota</taxon>
        <taxon>Actinomycetes</taxon>
        <taxon>Micromonosporales</taxon>
        <taxon>Micromonosporaceae</taxon>
        <taxon>Actinoplanes</taxon>
    </lineage>
</organism>